<dbReference type="PANTHER" id="PTHR34220">
    <property type="entry name" value="SENSOR HISTIDINE KINASE YPDA"/>
    <property type="match status" value="1"/>
</dbReference>
<dbReference type="eggNOG" id="COG3275">
    <property type="taxonomic scope" value="Bacteria"/>
</dbReference>
<protein>
    <recommendedName>
        <fullName evidence="3">Signal transduction histidine kinase internal region domain-containing protein</fullName>
    </recommendedName>
</protein>
<keyword evidence="1" id="KW-0802">TPR repeat</keyword>
<dbReference type="EMBL" id="BAJS01000010">
    <property type="protein sequence ID" value="GAK36822.1"/>
    <property type="molecule type" value="Genomic_DNA"/>
</dbReference>
<feature type="domain" description="Signal transduction histidine kinase internal region" evidence="3">
    <location>
        <begin position="480"/>
        <end position="553"/>
    </location>
</feature>
<dbReference type="Gene3D" id="1.25.40.10">
    <property type="entry name" value="Tetratricopeptide repeat domain"/>
    <property type="match status" value="2"/>
</dbReference>
<keyword evidence="2" id="KW-0472">Membrane</keyword>
<reference evidence="4 5" key="1">
    <citation type="journal article" date="2015" name="Microbes Environ.">
        <title>Distribution and evolution of nitrogen fixation genes in the phylum bacteroidetes.</title>
        <authorList>
            <person name="Inoue J."/>
            <person name="Oshima K."/>
            <person name="Suda W."/>
            <person name="Sakamoto M."/>
            <person name="Iino T."/>
            <person name="Noda S."/>
            <person name="Hongoh Y."/>
            <person name="Hattori M."/>
            <person name="Ohkuma M."/>
        </authorList>
    </citation>
    <scope>NUCLEOTIDE SEQUENCE [LARGE SCALE GENOMIC DNA]</scope>
    <source>
        <strain evidence="4 5">JCM 15093</strain>
    </source>
</reference>
<evidence type="ECO:0000259" key="3">
    <source>
        <dbReference type="Pfam" id="PF06580"/>
    </source>
</evidence>
<feature type="repeat" description="TPR" evidence="1">
    <location>
        <begin position="205"/>
        <end position="238"/>
    </location>
</feature>
<dbReference type="InterPro" id="IPR010559">
    <property type="entry name" value="Sig_transdc_His_kin_internal"/>
</dbReference>
<dbReference type="PROSITE" id="PS50005">
    <property type="entry name" value="TPR"/>
    <property type="match status" value="2"/>
</dbReference>
<dbReference type="AlphaFoldDB" id="A0A069D313"/>
<keyword evidence="2" id="KW-1133">Transmembrane helix</keyword>
<keyword evidence="2" id="KW-0812">Transmembrane</keyword>
<feature type="repeat" description="TPR" evidence="1">
    <location>
        <begin position="128"/>
        <end position="161"/>
    </location>
</feature>
<dbReference type="Proteomes" id="UP000027601">
    <property type="component" value="Unassembled WGS sequence"/>
</dbReference>
<dbReference type="SMART" id="SM00028">
    <property type="entry name" value="TPR"/>
    <property type="match status" value="5"/>
</dbReference>
<dbReference type="GO" id="GO:0016020">
    <property type="term" value="C:membrane"/>
    <property type="evidence" value="ECO:0007669"/>
    <property type="project" value="InterPro"/>
</dbReference>
<dbReference type="InterPro" id="IPR050640">
    <property type="entry name" value="Bact_2-comp_sensor_kinase"/>
</dbReference>
<comment type="caution">
    <text evidence="4">The sequence shown here is derived from an EMBL/GenBank/DDBJ whole genome shotgun (WGS) entry which is preliminary data.</text>
</comment>
<dbReference type="Pfam" id="PF13181">
    <property type="entry name" value="TPR_8"/>
    <property type="match status" value="3"/>
</dbReference>
<name>A0A069D313_9BACE</name>
<dbReference type="eggNOG" id="COG0457">
    <property type="taxonomic scope" value="Bacteria"/>
</dbReference>
<dbReference type="InterPro" id="IPR019734">
    <property type="entry name" value="TPR_rpt"/>
</dbReference>
<feature type="transmembrane region" description="Helical" evidence="2">
    <location>
        <begin position="439"/>
        <end position="459"/>
    </location>
</feature>
<dbReference type="InterPro" id="IPR036890">
    <property type="entry name" value="HATPase_C_sf"/>
</dbReference>
<dbReference type="STRING" id="1121097.GCA_000428125_01922"/>
<sequence length="681" mass="79348">MKKQTMRIRCIKKNLLYSFYMTLSLSTLLILGSCSDKNSLENKQEQRVDSLIGAGRDSLFSDIPAAKKYLQEAMNRTKDSMKYYDAFEAYSSIYYLENKYDSGLLMKQKTLVFLEKQPKATRRQELMASVYNAIGVYYAQMNKPDSAIIFLQKSLQCPPSIESKPDLYINLSDQYKFKGDLPTATYYLRLGLAVSDSFDLDKFKFPIYLGLGDIYLGLRDFKRADEYYLRAEKDYPNRKFNEKVIFSNNRGNYYYYKKEYKKSLACFKRAEKDLESTNYDFFKNMVYGNISDVYLNLNQLDSCKYYYEKAEPYFKSIDHKTILYYINATKIGVAVAENNFALARKLQQEIKSDEGIEPNILSVRTEYLEKLALKTNDYKSAYQYLKKRMIVNDSLRDDATQQRIADLDMQYKQDSTLMKKDLLIQKKSAEAQTFKLSTYLWILISLVGLISAIFGYYIIKKRNNMQRMKFIEQISNLRIGNIRNRISPHFMFNVLNNEMQGVDEEKKQRLFTLIHLLRKSLEMTEETSIMLVDEIDFAKAYIELNKQKVGDNLTVSWDISEHVDLNNARIIPMMLQIPIENALKHGFPGMEGEKKLSIKILREEEGIRIFVTDNGKGYHPNGVSSPTSTGTGLRVLNQTLQILNARNRQKAVFLIQNIGTQGETGTKVEIFIPHHYKYEYK</sequence>
<keyword evidence="5" id="KW-1185">Reference proteome</keyword>
<dbReference type="Gene3D" id="3.30.565.10">
    <property type="entry name" value="Histidine kinase-like ATPase, C-terminal domain"/>
    <property type="match status" value="1"/>
</dbReference>
<dbReference type="SUPFAM" id="SSF48452">
    <property type="entry name" value="TPR-like"/>
    <property type="match status" value="1"/>
</dbReference>
<evidence type="ECO:0000313" key="5">
    <source>
        <dbReference type="Proteomes" id="UP000027601"/>
    </source>
</evidence>
<evidence type="ECO:0000256" key="2">
    <source>
        <dbReference type="SAM" id="Phobius"/>
    </source>
</evidence>
<organism evidence="4 5">
    <name type="scientific">Bacteroides graminisolvens DSM 19988 = JCM 15093</name>
    <dbReference type="NCBI Taxonomy" id="1121097"/>
    <lineage>
        <taxon>Bacteria</taxon>
        <taxon>Pseudomonadati</taxon>
        <taxon>Bacteroidota</taxon>
        <taxon>Bacteroidia</taxon>
        <taxon>Bacteroidales</taxon>
        <taxon>Bacteroidaceae</taxon>
        <taxon>Bacteroides</taxon>
    </lineage>
</organism>
<dbReference type="SUPFAM" id="SSF55874">
    <property type="entry name" value="ATPase domain of HSP90 chaperone/DNA topoisomerase II/histidine kinase"/>
    <property type="match status" value="1"/>
</dbReference>
<dbReference type="PROSITE" id="PS51257">
    <property type="entry name" value="PROKAR_LIPOPROTEIN"/>
    <property type="match status" value="1"/>
</dbReference>
<dbReference type="GO" id="GO:0000155">
    <property type="term" value="F:phosphorelay sensor kinase activity"/>
    <property type="evidence" value="ECO:0007669"/>
    <property type="project" value="InterPro"/>
</dbReference>
<evidence type="ECO:0000313" key="4">
    <source>
        <dbReference type="EMBL" id="GAK36822.1"/>
    </source>
</evidence>
<dbReference type="InterPro" id="IPR011990">
    <property type="entry name" value="TPR-like_helical_dom_sf"/>
</dbReference>
<dbReference type="Pfam" id="PF06580">
    <property type="entry name" value="His_kinase"/>
    <property type="match status" value="1"/>
</dbReference>
<accession>A0A069D313</accession>
<gene>
    <name evidence="4" type="ORF">JCM15093_2017</name>
</gene>
<evidence type="ECO:0000256" key="1">
    <source>
        <dbReference type="PROSITE-ProRule" id="PRU00339"/>
    </source>
</evidence>
<dbReference type="PANTHER" id="PTHR34220:SF7">
    <property type="entry name" value="SENSOR HISTIDINE KINASE YPDA"/>
    <property type="match status" value="1"/>
</dbReference>
<proteinExistence type="predicted"/>